<keyword evidence="1" id="KW-0732">Signal</keyword>
<feature type="chain" id="PRO_5014908589" evidence="1">
    <location>
        <begin position="26"/>
        <end position="93"/>
    </location>
</feature>
<accession>A0A2M4DEK9</accession>
<evidence type="ECO:0000313" key="2">
    <source>
        <dbReference type="EMBL" id="MBW76004.1"/>
    </source>
</evidence>
<proteinExistence type="predicted"/>
<sequence>MTSMLWSRRTTCILLLLLLLRRRQMHLVKLPSTITIRLAVLIETLGRGGGRHRQLLLEIVRLAAGRLPVCPQTGRTDVLLVTARTHIRPIVRV</sequence>
<evidence type="ECO:0000256" key="1">
    <source>
        <dbReference type="SAM" id="SignalP"/>
    </source>
</evidence>
<feature type="signal peptide" evidence="1">
    <location>
        <begin position="1"/>
        <end position="25"/>
    </location>
</feature>
<name>A0A2M4DEK9_ANODA</name>
<organism evidence="2">
    <name type="scientific">Anopheles darlingi</name>
    <name type="common">Mosquito</name>
    <dbReference type="NCBI Taxonomy" id="43151"/>
    <lineage>
        <taxon>Eukaryota</taxon>
        <taxon>Metazoa</taxon>
        <taxon>Ecdysozoa</taxon>
        <taxon>Arthropoda</taxon>
        <taxon>Hexapoda</taxon>
        <taxon>Insecta</taxon>
        <taxon>Pterygota</taxon>
        <taxon>Neoptera</taxon>
        <taxon>Endopterygota</taxon>
        <taxon>Diptera</taxon>
        <taxon>Nematocera</taxon>
        <taxon>Culicoidea</taxon>
        <taxon>Culicidae</taxon>
        <taxon>Anophelinae</taxon>
        <taxon>Anopheles</taxon>
    </lineage>
</organism>
<reference evidence="2" key="1">
    <citation type="submission" date="2018-01" db="EMBL/GenBank/DDBJ databases">
        <title>An insight into the sialome of Amazonian anophelines.</title>
        <authorList>
            <person name="Ribeiro J.M."/>
            <person name="Scarpassa V."/>
            <person name="Calvo E."/>
        </authorList>
    </citation>
    <scope>NUCLEOTIDE SEQUENCE</scope>
</reference>
<protein>
    <submittedName>
        <fullName evidence="2">Putative secreted protein</fullName>
    </submittedName>
</protein>
<dbReference type="EMBL" id="GGFL01011826">
    <property type="protein sequence ID" value="MBW76004.1"/>
    <property type="molecule type" value="Transcribed_RNA"/>
</dbReference>
<dbReference type="AlphaFoldDB" id="A0A2M4DEK9"/>